<dbReference type="InterPro" id="IPR012338">
    <property type="entry name" value="Beta-lactam/transpept-like"/>
</dbReference>
<dbReference type="Gene3D" id="3.40.710.10">
    <property type="entry name" value="DD-peptidase/beta-lactamase superfamily"/>
    <property type="match status" value="1"/>
</dbReference>
<dbReference type="RefSeq" id="WP_090390865.1">
    <property type="nucleotide sequence ID" value="NZ_FOFP01000003.1"/>
</dbReference>
<evidence type="ECO:0000256" key="2">
    <source>
        <dbReference type="ARBA" id="ARBA00009009"/>
    </source>
</evidence>
<dbReference type="InterPro" id="IPR045155">
    <property type="entry name" value="Beta-lactam_cat"/>
</dbReference>
<evidence type="ECO:0000256" key="1">
    <source>
        <dbReference type="ARBA" id="ARBA00001526"/>
    </source>
</evidence>
<name>A0ABY1B665_9PSED</name>
<dbReference type="SUPFAM" id="SSF56601">
    <property type="entry name" value="beta-lactamase/transpeptidase-like"/>
    <property type="match status" value="1"/>
</dbReference>
<comment type="similarity">
    <text evidence="2">Belongs to the class-A beta-lactamase family.</text>
</comment>
<dbReference type="EC" id="3.5.2.6" evidence="3"/>
<dbReference type="EMBL" id="FOFP01000003">
    <property type="protein sequence ID" value="SEQ04607.1"/>
    <property type="molecule type" value="Genomic_DNA"/>
</dbReference>
<accession>A0ABY1B665</accession>
<comment type="catalytic activity">
    <reaction evidence="1">
        <text>a beta-lactam + H2O = a substituted beta-amino acid</text>
        <dbReference type="Rhea" id="RHEA:20401"/>
        <dbReference type="ChEBI" id="CHEBI:15377"/>
        <dbReference type="ChEBI" id="CHEBI:35627"/>
        <dbReference type="ChEBI" id="CHEBI:140347"/>
        <dbReference type="EC" id="3.5.2.6"/>
    </reaction>
</comment>
<evidence type="ECO:0000256" key="3">
    <source>
        <dbReference type="ARBA" id="ARBA00012865"/>
    </source>
</evidence>
<dbReference type="Pfam" id="PF13354">
    <property type="entry name" value="Beta-lactamase2"/>
    <property type="match status" value="1"/>
</dbReference>
<evidence type="ECO:0000259" key="4">
    <source>
        <dbReference type="Pfam" id="PF13354"/>
    </source>
</evidence>
<dbReference type="PANTHER" id="PTHR35333:SF3">
    <property type="entry name" value="BETA-LACTAMASE-TYPE TRANSPEPTIDASE FOLD CONTAINING PROTEIN"/>
    <property type="match status" value="1"/>
</dbReference>
<keyword evidence="6" id="KW-1185">Reference proteome</keyword>
<evidence type="ECO:0000313" key="6">
    <source>
        <dbReference type="Proteomes" id="UP000198512"/>
    </source>
</evidence>
<comment type="caution">
    <text evidence="5">The sequence shown here is derived from an EMBL/GenBank/DDBJ whole genome shotgun (WGS) entry which is preliminary data.</text>
</comment>
<organism evidence="5 6">
    <name type="scientific">Pseudomonas cuatrocienegasensis</name>
    <dbReference type="NCBI Taxonomy" id="543360"/>
    <lineage>
        <taxon>Bacteria</taxon>
        <taxon>Pseudomonadati</taxon>
        <taxon>Pseudomonadota</taxon>
        <taxon>Gammaproteobacteria</taxon>
        <taxon>Pseudomonadales</taxon>
        <taxon>Pseudomonadaceae</taxon>
        <taxon>Pseudomonas</taxon>
    </lineage>
</organism>
<protein>
    <recommendedName>
        <fullName evidence="3">beta-lactamase</fullName>
        <ecNumber evidence="3">3.5.2.6</ecNumber>
    </recommendedName>
</protein>
<evidence type="ECO:0000313" key="5">
    <source>
        <dbReference type="EMBL" id="SEQ04607.1"/>
    </source>
</evidence>
<sequence>MNPRVLLPLLAVGLLLAAWLWASPSSEAPWRAELQERLERLDAESPGKLGVYVEHLSEGHLDYQAEGPWYLASTVKLPVAIAVLQGVDKGRLSLDQAVELTAEDKVDGSGGTVWSDVGTTFSIRTLLEEMLRESDNTAADMLIRLVGVDTLNASLERYGFSQLTSLLQVRQDLYAELHPDARNLSNQQIVEVAAAPIGPERVQALANALGLTPGQLEQDDLDEAYRRYYAQGRNSSSLTGYGALLRDLVRGELLSDASQQLLYQLTGLNQYEAYRLEAGLAEDLPFIQKTGTQQGRACHVGVARPETPEQALIIIACAADLDENREAGALFERIGEAIQQTVLQPQAG</sequence>
<dbReference type="Proteomes" id="UP000198512">
    <property type="component" value="Unassembled WGS sequence"/>
</dbReference>
<feature type="domain" description="Beta-lactamase class A catalytic" evidence="4">
    <location>
        <begin position="50"/>
        <end position="311"/>
    </location>
</feature>
<gene>
    <name evidence="5" type="ORF">SAMN05216600_10386</name>
</gene>
<dbReference type="InterPro" id="IPR000871">
    <property type="entry name" value="Beta-lactam_class-A"/>
</dbReference>
<dbReference type="PANTHER" id="PTHR35333">
    <property type="entry name" value="BETA-LACTAMASE"/>
    <property type="match status" value="1"/>
</dbReference>
<proteinExistence type="inferred from homology"/>
<reference evidence="5 6" key="1">
    <citation type="submission" date="2016-10" db="EMBL/GenBank/DDBJ databases">
        <authorList>
            <person name="Varghese N."/>
            <person name="Submissions S."/>
        </authorList>
    </citation>
    <scope>NUCLEOTIDE SEQUENCE [LARGE SCALE GENOMIC DNA]</scope>
    <source>
        <strain evidence="5 6">CIP 109853</strain>
    </source>
</reference>